<proteinExistence type="predicted"/>
<dbReference type="AlphaFoldDB" id="A0A8D2KZ58"/>
<dbReference type="PRINTS" id="PR00759">
    <property type="entry name" value="BASICPTASE"/>
</dbReference>
<dbReference type="Pfam" id="PF00014">
    <property type="entry name" value="Kunitz_BPTI"/>
    <property type="match status" value="1"/>
</dbReference>
<feature type="domain" description="BPTI/Kunitz inhibitor" evidence="2">
    <location>
        <begin position="6"/>
        <end position="56"/>
    </location>
</feature>
<keyword evidence="4" id="KW-1185">Reference proteome</keyword>
<dbReference type="Ensembl" id="ENSVKKT00000014718.1">
    <property type="protein sequence ID" value="ENSVKKP00000014369.1"/>
    <property type="gene ID" value="ENSVKKG00000009887.1"/>
</dbReference>
<evidence type="ECO:0000256" key="1">
    <source>
        <dbReference type="ARBA" id="ARBA00023157"/>
    </source>
</evidence>
<evidence type="ECO:0000259" key="2">
    <source>
        <dbReference type="PROSITE" id="PS50279"/>
    </source>
</evidence>
<dbReference type="Gene3D" id="4.10.410.10">
    <property type="entry name" value="Pancreatic trypsin inhibitor Kunitz domain"/>
    <property type="match status" value="1"/>
</dbReference>
<dbReference type="CDD" id="cd00109">
    <property type="entry name" value="Kunitz-type"/>
    <property type="match status" value="1"/>
</dbReference>
<reference evidence="3" key="2">
    <citation type="submission" date="2025-09" db="UniProtKB">
        <authorList>
            <consortium name="Ensembl"/>
        </authorList>
    </citation>
    <scope>IDENTIFICATION</scope>
</reference>
<dbReference type="InterPro" id="IPR050098">
    <property type="entry name" value="TFPI/VKTCI-like"/>
</dbReference>
<dbReference type="PANTHER" id="PTHR10083">
    <property type="entry name" value="KUNITZ-TYPE PROTEASE INHIBITOR-RELATED"/>
    <property type="match status" value="1"/>
</dbReference>
<dbReference type="SMART" id="SM00131">
    <property type="entry name" value="KU"/>
    <property type="match status" value="1"/>
</dbReference>
<dbReference type="PANTHER" id="PTHR10083:SF374">
    <property type="entry name" value="BPTI_KUNITZ INHIBITOR DOMAIN-CONTAINING PROTEIN"/>
    <property type="match status" value="1"/>
</dbReference>
<reference evidence="3" key="1">
    <citation type="submission" date="2025-08" db="UniProtKB">
        <authorList>
            <consortium name="Ensembl"/>
        </authorList>
    </citation>
    <scope>IDENTIFICATION</scope>
</reference>
<dbReference type="Proteomes" id="UP000694545">
    <property type="component" value="Unplaced"/>
</dbReference>
<accession>A0A8D2KZ58</accession>
<keyword evidence="1" id="KW-1015">Disulfide bond</keyword>
<name>A0A8D2KZ58_VARKO</name>
<organism evidence="3 4">
    <name type="scientific">Varanus komodoensis</name>
    <name type="common">Komodo dragon</name>
    <dbReference type="NCBI Taxonomy" id="61221"/>
    <lineage>
        <taxon>Eukaryota</taxon>
        <taxon>Metazoa</taxon>
        <taxon>Chordata</taxon>
        <taxon>Craniata</taxon>
        <taxon>Vertebrata</taxon>
        <taxon>Euteleostomi</taxon>
        <taxon>Lepidosauria</taxon>
        <taxon>Squamata</taxon>
        <taxon>Bifurcata</taxon>
        <taxon>Unidentata</taxon>
        <taxon>Episquamata</taxon>
        <taxon>Toxicofera</taxon>
        <taxon>Anguimorpha</taxon>
        <taxon>Paleoanguimorpha</taxon>
        <taxon>Varanoidea</taxon>
        <taxon>Varanidae</taxon>
        <taxon>Varanus</taxon>
    </lineage>
</organism>
<dbReference type="PROSITE" id="PS50279">
    <property type="entry name" value="BPTI_KUNITZ_2"/>
    <property type="match status" value="1"/>
</dbReference>
<dbReference type="InterPro" id="IPR020901">
    <property type="entry name" value="Prtase_inh_Kunz-CS"/>
</dbReference>
<sequence>MTCHLCKLPAVTGPCKARLEVFFFNWATRRCEIFIYGGCYGNLNQFGSERECLRICGAYAVCPKSSLSLFLLAPNCFF</sequence>
<dbReference type="PROSITE" id="PS00280">
    <property type="entry name" value="BPTI_KUNITZ_1"/>
    <property type="match status" value="1"/>
</dbReference>
<dbReference type="InterPro" id="IPR002223">
    <property type="entry name" value="Kunitz_BPTI"/>
</dbReference>
<dbReference type="GO" id="GO:0005615">
    <property type="term" value="C:extracellular space"/>
    <property type="evidence" value="ECO:0007669"/>
    <property type="project" value="TreeGrafter"/>
</dbReference>
<dbReference type="SUPFAM" id="SSF57362">
    <property type="entry name" value="BPTI-like"/>
    <property type="match status" value="1"/>
</dbReference>
<evidence type="ECO:0000313" key="3">
    <source>
        <dbReference type="Ensembl" id="ENSVKKP00000014369.1"/>
    </source>
</evidence>
<evidence type="ECO:0000313" key="4">
    <source>
        <dbReference type="Proteomes" id="UP000694545"/>
    </source>
</evidence>
<dbReference type="InterPro" id="IPR036880">
    <property type="entry name" value="Kunitz_BPTI_sf"/>
</dbReference>
<protein>
    <recommendedName>
        <fullName evidence="2">BPTI/Kunitz inhibitor domain-containing protein</fullName>
    </recommendedName>
</protein>
<dbReference type="OMA" id="MRCFAIL"/>
<dbReference type="GO" id="GO:0004867">
    <property type="term" value="F:serine-type endopeptidase inhibitor activity"/>
    <property type="evidence" value="ECO:0007669"/>
    <property type="project" value="InterPro"/>
</dbReference>